<dbReference type="AlphaFoldDB" id="A0A834MC55"/>
<dbReference type="Proteomes" id="UP000625711">
    <property type="component" value="Unassembled WGS sequence"/>
</dbReference>
<dbReference type="EMBL" id="JAACXV010000403">
    <property type="protein sequence ID" value="KAF7278323.1"/>
    <property type="molecule type" value="Genomic_DNA"/>
</dbReference>
<organism evidence="1 2">
    <name type="scientific">Rhynchophorus ferrugineus</name>
    <name type="common">Red palm weevil</name>
    <name type="synonym">Curculio ferrugineus</name>
    <dbReference type="NCBI Taxonomy" id="354439"/>
    <lineage>
        <taxon>Eukaryota</taxon>
        <taxon>Metazoa</taxon>
        <taxon>Ecdysozoa</taxon>
        <taxon>Arthropoda</taxon>
        <taxon>Hexapoda</taxon>
        <taxon>Insecta</taxon>
        <taxon>Pterygota</taxon>
        <taxon>Neoptera</taxon>
        <taxon>Endopterygota</taxon>
        <taxon>Coleoptera</taxon>
        <taxon>Polyphaga</taxon>
        <taxon>Cucujiformia</taxon>
        <taxon>Curculionidae</taxon>
        <taxon>Dryophthorinae</taxon>
        <taxon>Rhynchophorus</taxon>
    </lineage>
</organism>
<accession>A0A834MC55</accession>
<proteinExistence type="predicted"/>
<evidence type="ECO:0000313" key="2">
    <source>
        <dbReference type="Proteomes" id="UP000625711"/>
    </source>
</evidence>
<reference evidence="1" key="1">
    <citation type="submission" date="2020-08" db="EMBL/GenBank/DDBJ databases">
        <title>Genome sequencing and assembly of the red palm weevil Rhynchophorus ferrugineus.</title>
        <authorList>
            <person name="Dias G.B."/>
            <person name="Bergman C.M."/>
            <person name="Manee M."/>
        </authorList>
    </citation>
    <scope>NUCLEOTIDE SEQUENCE</scope>
    <source>
        <strain evidence="1">AA-2017</strain>
        <tissue evidence="1">Whole larva</tissue>
    </source>
</reference>
<comment type="caution">
    <text evidence="1">The sequence shown here is derived from an EMBL/GenBank/DDBJ whole genome shotgun (WGS) entry which is preliminary data.</text>
</comment>
<keyword evidence="2" id="KW-1185">Reference proteome</keyword>
<protein>
    <submittedName>
        <fullName evidence="1">Uncharacterized protein</fullName>
    </submittedName>
</protein>
<name>A0A834MC55_RHYFE</name>
<evidence type="ECO:0000313" key="1">
    <source>
        <dbReference type="EMBL" id="KAF7278323.1"/>
    </source>
</evidence>
<sequence>MRNILNEILRFEKLKKEWKERGGGGGRLRGGLAAKQKHANVEPSVMIKTKVANGSGNLVAMRRYGVKITGHCLKEDQFAISYEGTAGLGPSSVL</sequence>
<gene>
    <name evidence="1" type="ORF">GWI33_008539</name>
</gene>